<protein>
    <submittedName>
        <fullName evidence="1">Uncharacterized protein</fullName>
    </submittedName>
</protein>
<comment type="caution">
    <text evidence="1">The sequence shown here is derived from an EMBL/GenBank/DDBJ whole genome shotgun (WGS) entry which is preliminary data.</text>
</comment>
<name>A0AAW1EZ57_ZOAVI</name>
<organism evidence="1 2">
    <name type="scientific">Zoarces viviparus</name>
    <name type="common">Viviparous eelpout</name>
    <name type="synonym">Blennius viviparus</name>
    <dbReference type="NCBI Taxonomy" id="48416"/>
    <lineage>
        <taxon>Eukaryota</taxon>
        <taxon>Metazoa</taxon>
        <taxon>Chordata</taxon>
        <taxon>Craniata</taxon>
        <taxon>Vertebrata</taxon>
        <taxon>Euteleostomi</taxon>
        <taxon>Actinopterygii</taxon>
        <taxon>Neopterygii</taxon>
        <taxon>Teleostei</taxon>
        <taxon>Neoteleostei</taxon>
        <taxon>Acanthomorphata</taxon>
        <taxon>Eupercaria</taxon>
        <taxon>Perciformes</taxon>
        <taxon>Cottioidei</taxon>
        <taxon>Zoarcales</taxon>
        <taxon>Zoarcidae</taxon>
        <taxon>Zoarcinae</taxon>
        <taxon>Zoarces</taxon>
    </lineage>
</organism>
<evidence type="ECO:0000313" key="1">
    <source>
        <dbReference type="EMBL" id="KAK9527969.1"/>
    </source>
</evidence>
<evidence type="ECO:0000313" key="2">
    <source>
        <dbReference type="Proteomes" id="UP001488805"/>
    </source>
</evidence>
<reference evidence="1 2" key="1">
    <citation type="journal article" date="2024" name="Genome Biol. Evol.">
        <title>Chromosome-level genome assembly of the viviparous eelpout Zoarces viviparus.</title>
        <authorList>
            <person name="Fuhrmann N."/>
            <person name="Brasseur M.V."/>
            <person name="Bakowski C.E."/>
            <person name="Podsiadlowski L."/>
            <person name="Prost S."/>
            <person name="Krehenwinkel H."/>
            <person name="Mayer C."/>
        </authorList>
    </citation>
    <scope>NUCLEOTIDE SEQUENCE [LARGE SCALE GENOMIC DNA]</scope>
    <source>
        <strain evidence="1">NO-MEL_2022_Ind0_liver</strain>
    </source>
</reference>
<accession>A0AAW1EZ57</accession>
<gene>
    <name evidence="1" type="ORF">VZT92_014475</name>
</gene>
<dbReference type="EMBL" id="JBCEZU010000112">
    <property type="protein sequence ID" value="KAK9527969.1"/>
    <property type="molecule type" value="Genomic_DNA"/>
</dbReference>
<dbReference type="AlphaFoldDB" id="A0AAW1EZ57"/>
<sequence length="66" mass="6938">MCQAGVSGQFFRCGSPSAPCELVGLVGIAPQVAERPVVPAGAMNSNREASSLHCVSVRGKRFERHP</sequence>
<keyword evidence="2" id="KW-1185">Reference proteome</keyword>
<proteinExistence type="predicted"/>
<dbReference type="Proteomes" id="UP001488805">
    <property type="component" value="Unassembled WGS sequence"/>
</dbReference>